<evidence type="ECO:0000256" key="2">
    <source>
        <dbReference type="ARBA" id="ARBA00022475"/>
    </source>
</evidence>
<organism evidence="9 10">
    <name type="scientific">Microbacterium mangrovi</name>
    <dbReference type="NCBI Taxonomy" id="1348253"/>
    <lineage>
        <taxon>Bacteria</taxon>
        <taxon>Bacillati</taxon>
        <taxon>Actinomycetota</taxon>
        <taxon>Actinomycetes</taxon>
        <taxon>Micrococcales</taxon>
        <taxon>Microbacteriaceae</taxon>
        <taxon>Microbacterium</taxon>
    </lineage>
</organism>
<dbReference type="InterPro" id="IPR027379">
    <property type="entry name" value="CLS_N"/>
</dbReference>
<name>A0A0B2A922_9MICO</name>
<evidence type="ECO:0000313" key="9">
    <source>
        <dbReference type="EMBL" id="KHK99600.1"/>
    </source>
</evidence>
<protein>
    <submittedName>
        <fullName evidence="9">Membrane protein</fullName>
    </submittedName>
</protein>
<evidence type="ECO:0000256" key="4">
    <source>
        <dbReference type="ARBA" id="ARBA00022989"/>
    </source>
</evidence>
<evidence type="ECO:0000256" key="5">
    <source>
        <dbReference type="ARBA" id="ARBA00023136"/>
    </source>
</evidence>
<evidence type="ECO:0000256" key="3">
    <source>
        <dbReference type="ARBA" id="ARBA00022692"/>
    </source>
</evidence>
<comment type="caution">
    <text evidence="9">The sequence shown here is derived from an EMBL/GenBank/DDBJ whole genome shotgun (WGS) entry which is preliminary data.</text>
</comment>
<accession>A0A0B2A922</accession>
<feature type="transmembrane region" description="Helical" evidence="6">
    <location>
        <begin position="44"/>
        <end position="64"/>
    </location>
</feature>
<keyword evidence="3 6" id="KW-0812">Transmembrane</keyword>
<dbReference type="OrthoDB" id="7596142at2"/>
<sequence>MFNDNGSFLLALFEFFLFFAWFMCLFWVFGDIFRSDDLGGGAKTVWVIFVIIVPWLGILVYLIARGGGMQKRQLEQAQAMQAAQAQYIQSVAKSSGTSATDEIASAKSLLDSGAITQAEFDALKAKALA</sequence>
<evidence type="ECO:0000256" key="1">
    <source>
        <dbReference type="ARBA" id="ARBA00004651"/>
    </source>
</evidence>
<gene>
    <name evidence="9" type="ORF">LK09_03070</name>
</gene>
<dbReference type="InterPro" id="IPR018649">
    <property type="entry name" value="SHOCT"/>
</dbReference>
<proteinExistence type="predicted"/>
<dbReference type="GO" id="GO:0005886">
    <property type="term" value="C:plasma membrane"/>
    <property type="evidence" value="ECO:0007669"/>
    <property type="project" value="UniProtKB-SubCell"/>
</dbReference>
<dbReference type="Proteomes" id="UP000031030">
    <property type="component" value="Unassembled WGS sequence"/>
</dbReference>
<keyword evidence="4 6" id="KW-1133">Transmembrane helix</keyword>
<evidence type="ECO:0000313" key="10">
    <source>
        <dbReference type="Proteomes" id="UP000031030"/>
    </source>
</evidence>
<dbReference type="AlphaFoldDB" id="A0A0B2A922"/>
<evidence type="ECO:0000259" key="8">
    <source>
        <dbReference type="Pfam" id="PF13396"/>
    </source>
</evidence>
<keyword evidence="10" id="KW-1185">Reference proteome</keyword>
<dbReference type="EMBL" id="JTDK01000002">
    <property type="protein sequence ID" value="KHK99600.1"/>
    <property type="molecule type" value="Genomic_DNA"/>
</dbReference>
<evidence type="ECO:0000259" key="7">
    <source>
        <dbReference type="Pfam" id="PF09851"/>
    </source>
</evidence>
<feature type="domain" description="SHOCT" evidence="7">
    <location>
        <begin position="101"/>
        <end position="128"/>
    </location>
</feature>
<comment type="subcellular location">
    <subcellularLocation>
        <location evidence="1">Cell membrane</location>
        <topology evidence="1">Multi-pass membrane protein</topology>
    </subcellularLocation>
</comment>
<feature type="domain" description="Cardiolipin synthase N-terminal" evidence="8">
    <location>
        <begin position="26"/>
        <end position="65"/>
    </location>
</feature>
<dbReference type="Pfam" id="PF13396">
    <property type="entry name" value="PLDc_N"/>
    <property type="match status" value="1"/>
</dbReference>
<keyword evidence="5 6" id="KW-0472">Membrane</keyword>
<dbReference type="STRING" id="1348253.LK09_03070"/>
<keyword evidence="2" id="KW-1003">Cell membrane</keyword>
<reference evidence="9 10" key="1">
    <citation type="submission" date="2014-11" db="EMBL/GenBank/DDBJ databases">
        <title>Genome sequence of Microbacterium mangrovi MUSC 115(T).</title>
        <authorList>
            <person name="Lee L.-H."/>
        </authorList>
    </citation>
    <scope>NUCLEOTIDE SEQUENCE [LARGE SCALE GENOMIC DNA]</scope>
    <source>
        <strain evidence="9 10">MUSC 115</strain>
    </source>
</reference>
<dbReference type="Pfam" id="PF09851">
    <property type="entry name" value="SHOCT"/>
    <property type="match status" value="1"/>
</dbReference>
<feature type="transmembrane region" description="Helical" evidence="6">
    <location>
        <begin position="7"/>
        <end position="29"/>
    </location>
</feature>
<dbReference type="RefSeq" id="WP_039395643.1">
    <property type="nucleotide sequence ID" value="NZ_JTDK01000002.1"/>
</dbReference>
<evidence type="ECO:0000256" key="6">
    <source>
        <dbReference type="SAM" id="Phobius"/>
    </source>
</evidence>